<proteinExistence type="inferred from homology"/>
<dbReference type="InterPro" id="IPR013155">
    <property type="entry name" value="M/V/L/I-tRNA-synth_anticd-bd"/>
</dbReference>
<keyword evidence="2 9" id="KW-0963">Cytoplasm</keyword>
<evidence type="ECO:0000313" key="15">
    <source>
        <dbReference type="Proteomes" id="UP000570823"/>
    </source>
</evidence>
<dbReference type="SUPFAM" id="SSF50677">
    <property type="entry name" value="ValRS/IleRS/LeuRS editing domain"/>
    <property type="match status" value="1"/>
</dbReference>
<dbReference type="InterPro" id="IPR004493">
    <property type="entry name" value="Leu-tRNA-synth_Ia_arc/euk"/>
</dbReference>
<dbReference type="InterPro" id="IPR001412">
    <property type="entry name" value="aa-tRNA-synth_I_CS"/>
</dbReference>
<feature type="domain" description="Methionyl/Leucyl tRNA synthetase" evidence="13">
    <location>
        <begin position="565"/>
        <end position="651"/>
    </location>
</feature>
<dbReference type="Proteomes" id="UP000570823">
    <property type="component" value="Unassembled WGS sequence"/>
</dbReference>
<dbReference type="PROSITE" id="PS00178">
    <property type="entry name" value="AA_TRNA_LIGASE_I"/>
    <property type="match status" value="1"/>
</dbReference>
<dbReference type="Pfam" id="PF08264">
    <property type="entry name" value="Anticodon_1"/>
    <property type="match status" value="1"/>
</dbReference>
<dbReference type="FunFam" id="1.10.730.10:FF:000002">
    <property type="entry name" value="Leucine--tRNA ligase"/>
    <property type="match status" value="1"/>
</dbReference>
<dbReference type="RefSeq" id="WP_176789238.1">
    <property type="nucleotide sequence ID" value="NZ_JABXWR010000001.1"/>
</dbReference>
<evidence type="ECO:0000259" key="11">
    <source>
        <dbReference type="Pfam" id="PF00133"/>
    </source>
</evidence>
<dbReference type="EMBL" id="JABXWR010000001">
    <property type="protein sequence ID" value="NVO67676.1"/>
    <property type="molecule type" value="Genomic_DNA"/>
</dbReference>
<evidence type="ECO:0000256" key="7">
    <source>
        <dbReference type="ARBA" id="ARBA00023146"/>
    </source>
</evidence>
<dbReference type="InterPro" id="IPR009008">
    <property type="entry name" value="Val/Leu/Ile-tRNA-synth_edit"/>
</dbReference>
<dbReference type="PANTHER" id="PTHR45794">
    <property type="entry name" value="LEUCYL-TRNA SYNTHETASE"/>
    <property type="match status" value="1"/>
</dbReference>
<dbReference type="NCBIfam" id="NF008957">
    <property type="entry name" value="PRK12300.1"/>
    <property type="match status" value="1"/>
</dbReference>
<dbReference type="Gene3D" id="1.10.10.720">
    <property type="entry name" value="leucyl-tRNA synthetase"/>
    <property type="match status" value="1"/>
</dbReference>
<dbReference type="InterPro" id="IPR020791">
    <property type="entry name" value="Leu-tRNA-lgase_arc"/>
</dbReference>
<dbReference type="InterPro" id="IPR009080">
    <property type="entry name" value="tRNAsynth_Ia_anticodon-bd"/>
</dbReference>
<evidence type="ECO:0000256" key="6">
    <source>
        <dbReference type="ARBA" id="ARBA00022917"/>
    </source>
</evidence>
<comment type="caution">
    <text evidence="9">Lacks conserved residue(s) required for the propagation of feature annotation.</text>
</comment>
<keyword evidence="5 9" id="KW-0067">ATP-binding</keyword>
<dbReference type="AlphaFoldDB" id="A0A7K4HQZ2"/>
<keyword evidence="7 9" id="KW-0030">Aminoacyl-tRNA synthetase</keyword>
<dbReference type="NCBIfam" id="TIGR00395">
    <property type="entry name" value="leuS_arch"/>
    <property type="match status" value="1"/>
</dbReference>
<dbReference type="Pfam" id="PF09334">
    <property type="entry name" value="tRNA-synt_1g"/>
    <property type="match status" value="1"/>
</dbReference>
<evidence type="ECO:0000256" key="8">
    <source>
        <dbReference type="ARBA" id="ARBA00047469"/>
    </source>
</evidence>
<reference evidence="14 15" key="1">
    <citation type="submission" date="2020-06" db="EMBL/GenBank/DDBJ databases">
        <title>Methanofollis fontis sp. nov., a methanogen isolated from marine sediments near a cold seep at Four-Way Closure Ridge offshore southwestern Taiwan.</title>
        <authorList>
            <person name="Chen S.-C."/>
            <person name="Teng N.-H."/>
            <person name="Lin Y.-S."/>
            <person name="Lai M.-C."/>
            <person name="Chen H.-H."/>
            <person name="Wang C.-C."/>
        </authorList>
    </citation>
    <scope>NUCLEOTIDE SEQUENCE [LARGE SCALE GENOMIC DNA]</scope>
    <source>
        <strain evidence="14 15">DSM 2702</strain>
    </source>
</reference>
<dbReference type="Gene3D" id="3.40.50.620">
    <property type="entry name" value="HUPs"/>
    <property type="match status" value="1"/>
</dbReference>
<comment type="catalytic activity">
    <reaction evidence="8 9">
        <text>tRNA(Leu) + L-leucine + ATP = L-leucyl-tRNA(Leu) + AMP + diphosphate</text>
        <dbReference type="Rhea" id="RHEA:11688"/>
        <dbReference type="Rhea" id="RHEA-COMP:9613"/>
        <dbReference type="Rhea" id="RHEA-COMP:9622"/>
        <dbReference type="ChEBI" id="CHEBI:30616"/>
        <dbReference type="ChEBI" id="CHEBI:33019"/>
        <dbReference type="ChEBI" id="CHEBI:57427"/>
        <dbReference type="ChEBI" id="CHEBI:78442"/>
        <dbReference type="ChEBI" id="CHEBI:78494"/>
        <dbReference type="ChEBI" id="CHEBI:456215"/>
        <dbReference type="EC" id="6.1.1.4"/>
    </reaction>
</comment>
<name>A0A7K4HQZ2_9EURY</name>
<evidence type="ECO:0000259" key="12">
    <source>
        <dbReference type="Pfam" id="PF08264"/>
    </source>
</evidence>
<dbReference type="InterPro" id="IPR002300">
    <property type="entry name" value="aa-tRNA-synth_Ia"/>
</dbReference>
<dbReference type="SUPFAM" id="SSF52374">
    <property type="entry name" value="Nucleotidylyl transferase"/>
    <property type="match status" value="1"/>
</dbReference>
<dbReference type="GO" id="GO:0005524">
    <property type="term" value="F:ATP binding"/>
    <property type="evidence" value="ECO:0007669"/>
    <property type="project" value="UniProtKB-UniRule"/>
</dbReference>
<dbReference type="GO" id="GO:0002161">
    <property type="term" value="F:aminoacyl-tRNA deacylase activity"/>
    <property type="evidence" value="ECO:0007669"/>
    <property type="project" value="InterPro"/>
</dbReference>
<dbReference type="EC" id="6.1.1.4" evidence="9"/>
<keyword evidence="4 9" id="KW-0547">Nucleotide-binding</keyword>
<accession>A0A7K4HQZ2</accession>
<evidence type="ECO:0000256" key="2">
    <source>
        <dbReference type="ARBA" id="ARBA00022490"/>
    </source>
</evidence>
<dbReference type="Gene3D" id="3.90.740.10">
    <property type="entry name" value="Valyl/Leucyl/Isoleucyl-tRNA synthetase, editing domain"/>
    <property type="match status" value="1"/>
</dbReference>
<organism evidence="14 15">
    <name type="scientific">Methanofollis tationis</name>
    <dbReference type="NCBI Taxonomy" id="81417"/>
    <lineage>
        <taxon>Archaea</taxon>
        <taxon>Methanobacteriati</taxon>
        <taxon>Methanobacteriota</taxon>
        <taxon>Stenosarchaea group</taxon>
        <taxon>Methanomicrobia</taxon>
        <taxon>Methanomicrobiales</taxon>
        <taxon>Methanomicrobiaceae</taxon>
        <taxon>Methanofollis</taxon>
    </lineage>
</organism>
<keyword evidence="15" id="KW-1185">Reference proteome</keyword>
<dbReference type="SUPFAM" id="SSF47323">
    <property type="entry name" value="Anticodon-binding domain of a subclass of class I aminoacyl-tRNA synthetases"/>
    <property type="match status" value="1"/>
</dbReference>
<comment type="similarity">
    <text evidence="1 9 10">Belongs to the class-I aminoacyl-tRNA synthetase family.</text>
</comment>
<feature type="domain" description="Methionyl/Valyl/Leucyl/Isoleucyl-tRNA synthetase anticodon-binding" evidence="12">
    <location>
        <begin position="682"/>
        <end position="808"/>
    </location>
</feature>
<comment type="subcellular location">
    <subcellularLocation>
        <location evidence="9">Cytoplasm</location>
    </subcellularLocation>
</comment>
<dbReference type="HAMAP" id="MF_00049_A">
    <property type="entry name" value="Leu_tRNA_synth_A"/>
    <property type="match status" value="1"/>
</dbReference>
<dbReference type="GO" id="GO:0006429">
    <property type="term" value="P:leucyl-tRNA aminoacylation"/>
    <property type="evidence" value="ECO:0007669"/>
    <property type="project" value="UniProtKB-UniRule"/>
</dbReference>
<feature type="short sequence motif" description="'KMSKS' region" evidence="9">
    <location>
        <begin position="609"/>
        <end position="613"/>
    </location>
</feature>
<evidence type="ECO:0000256" key="9">
    <source>
        <dbReference type="HAMAP-Rule" id="MF_00049"/>
    </source>
</evidence>
<comment type="caution">
    <text evidence="14">The sequence shown here is derived from an EMBL/GenBank/DDBJ whole genome shotgun (WGS) entry which is preliminary data.</text>
</comment>
<evidence type="ECO:0000256" key="3">
    <source>
        <dbReference type="ARBA" id="ARBA00022598"/>
    </source>
</evidence>
<feature type="domain" description="Aminoacyl-tRNA synthetase class Ia" evidence="11">
    <location>
        <begin position="17"/>
        <end position="493"/>
    </location>
</feature>
<protein>
    <recommendedName>
        <fullName evidence="9">Leucine--tRNA ligase</fullName>
        <ecNumber evidence="9">6.1.1.4</ecNumber>
    </recommendedName>
    <alternativeName>
        <fullName evidence="9">Leucyl-tRNA synthetase</fullName>
        <shortName evidence="9">LeuRS</shortName>
    </alternativeName>
</protein>
<dbReference type="GO" id="GO:0005737">
    <property type="term" value="C:cytoplasm"/>
    <property type="evidence" value="ECO:0007669"/>
    <property type="project" value="UniProtKB-SubCell"/>
</dbReference>
<dbReference type="Gene3D" id="1.10.730.10">
    <property type="entry name" value="Isoleucyl-tRNA Synthetase, Domain 1"/>
    <property type="match status" value="1"/>
</dbReference>
<dbReference type="GO" id="GO:0004823">
    <property type="term" value="F:leucine-tRNA ligase activity"/>
    <property type="evidence" value="ECO:0007669"/>
    <property type="project" value="UniProtKB-UniRule"/>
</dbReference>
<dbReference type="CDD" id="cd07959">
    <property type="entry name" value="Anticodon_Ia_Leu_AEc"/>
    <property type="match status" value="1"/>
</dbReference>
<evidence type="ECO:0000256" key="1">
    <source>
        <dbReference type="ARBA" id="ARBA00005594"/>
    </source>
</evidence>
<keyword evidence="6 9" id="KW-0648">Protein biosynthesis</keyword>
<dbReference type="InterPro" id="IPR014729">
    <property type="entry name" value="Rossmann-like_a/b/a_fold"/>
</dbReference>
<feature type="short sequence motif" description="'HIGH' region" evidence="9">
    <location>
        <begin position="38"/>
        <end position="48"/>
    </location>
</feature>
<evidence type="ECO:0000256" key="10">
    <source>
        <dbReference type="RuleBase" id="RU363035"/>
    </source>
</evidence>
<dbReference type="Gene3D" id="3.30.2320.20">
    <property type="entry name" value="Class I aminoacyl-tRNA synthetases (RS)"/>
    <property type="match status" value="1"/>
</dbReference>
<evidence type="ECO:0000259" key="13">
    <source>
        <dbReference type="Pfam" id="PF09334"/>
    </source>
</evidence>
<keyword evidence="3 9" id="KW-0436">Ligase</keyword>
<dbReference type="InterPro" id="IPR015413">
    <property type="entry name" value="Methionyl/Leucyl_tRNA_Synth"/>
</dbReference>
<gene>
    <name evidence="9 14" type="primary">leuS</name>
    <name evidence="14" type="ORF">HWN36_10220</name>
</gene>
<dbReference type="PANTHER" id="PTHR45794:SF1">
    <property type="entry name" value="LEUCINE--TRNA LIGASE, CYTOPLASMIC"/>
    <property type="match status" value="1"/>
</dbReference>
<dbReference type="Pfam" id="PF00133">
    <property type="entry name" value="tRNA-synt_1"/>
    <property type="match status" value="1"/>
</dbReference>
<evidence type="ECO:0000313" key="14">
    <source>
        <dbReference type="EMBL" id="NVO67676.1"/>
    </source>
</evidence>
<sequence>MAEWDIQKLEEKYRDIWPAAFEADPDGREKFYLNVAFPYPSGAMHVGHGRTYMVPDVIARFWRMQGKNVLFPMGFHVTGTPVIGISRRIAKGDAGTIRLYRDLYRVPQDVLDRFDDPMTIVRYFAGEYERLMRRAGLSIDWRRRFITVDPQYSKYIEWQYHHLHEGEHVVRGVHPVKYCPSCDNPVGDHDLLEGDKAEIMKFTLVVFDWQGAKIPCATLRPETIYGVTNLWANPGLTYVRAKVDGEEWVLSREAAYKLEMQDHAVEVTGEVEGSELVGSKASHPLCGEVPVLPADFVDPDMGSGLVMSVPAHAPFDYIALRDLQKEGRYGEIAPVAIIKTEGYGEFPAKDAVEKAGILNQNDPRMDEVTREVYGAELIRGRLLDTCGVVSGKPVKEGRDTIAALMIEAYGSKEMFDFDTRAVICRCGGRVYVKILHDQWFLQYSDPVWKEQVHGQIDRMSIVPTETRAEFDRTVDWLKDWACTRRVGLGTKLPWDPAWIIEPLSDSTLYMLFYTIAHHIKKIEPEKLTPDVFEYIVFGIGNPTSVPRETLDAIRQECLYWYPYEYRFSAKDLISNHLTFQLFHHLAVLPEDRQPKGMVIFGMGLLNGAKMSSSKGNVVLLEDALNEFGSDTVRMFLIGSAEPWQDFDWRNELVIGAKKQIERFWNEVTEGIAVEENDGREIDGWLISRLQHRIENATGAMMNFQTRQALQESFFGIEADLKWYRRRLPTIAPGSAAVRELCSAWVRLLAPIVPYTCEELWHLMGNEGSVAFAPWPVQDAAKIDMAAEIAEEVLARTVEDLESIIKLIQMEPKAINLYVAPAWKRQIFEMVAAAEDRTDAVRLVMADDGLKARGKAAVNAARQITKFIHRLPPQFVADLVSDNVDEKAVFTAAREFLEREFGVQVNILDAEGSEEAKADAALPFKPAIVIE</sequence>
<evidence type="ECO:0000256" key="4">
    <source>
        <dbReference type="ARBA" id="ARBA00022741"/>
    </source>
</evidence>
<evidence type="ECO:0000256" key="5">
    <source>
        <dbReference type="ARBA" id="ARBA00022840"/>
    </source>
</evidence>